<dbReference type="CDD" id="cd00200">
    <property type="entry name" value="WD40"/>
    <property type="match status" value="1"/>
</dbReference>
<evidence type="ECO:0000313" key="3">
    <source>
        <dbReference type="EMBL" id="KAG6386147.1"/>
    </source>
</evidence>
<reference evidence="3" key="1">
    <citation type="submission" date="2018-01" db="EMBL/GenBank/DDBJ databases">
        <authorList>
            <person name="Mao J.F."/>
        </authorList>
    </citation>
    <scope>NUCLEOTIDE SEQUENCE</scope>
    <source>
        <strain evidence="3">Huo1</strain>
        <tissue evidence="3">Leaf</tissue>
    </source>
</reference>
<keyword evidence="4" id="KW-1185">Reference proteome</keyword>
<dbReference type="PROSITE" id="PS50082">
    <property type="entry name" value="WD_REPEATS_2"/>
    <property type="match status" value="3"/>
</dbReference>
<dbReference type="InterPro" id="IPR045182">
    <property type="entry name" value="JINGUBANG-like"/>
</dbReference>
<dbReference type="EMBL" id="PNBA02000022">
    <property type="protein sequence ID" value="KAG6386147.1"/>
    <property type="molecule type" value="Genomic_DNA"/>
</dbReference>
<dbReference type="SUPFAM" id="SSF50978">
    <property type="entry name" value="WD40 repeat-like"/>
    <property type="match status" value="1"/>
</dbReference>
<evidence type="ECO:0000256" key="2">
    <source>
        <dbReference type="SAM" id="MobiDB-lite"/>
    </source>
</evidence>
<keyword evidence="1" id="KW-0853">WD repeat</keyword>
<organism evidence="3">
    <name type="scientific">Salvia splendens</name>
    <name type="common">Scarlet sage</name>
    <dbReference type="NCBI Taxonomy" id="180675"/>
    <lineage>
        <taxon>Eukaryota</taxon>
        <taxon>Viridiplantae</taxon>
        <taxon>Streptophyta</taxon>
        <taxon>Embryophyta</taxon>
        <taxon>Tracheophyta</taxon>
        <taxon>Spermatophyta</taxon>
        <taxon>Magnoliopsida</taxon>
        <taxon>eudicotyledons</taxon>
        <taxon>Gunneridae</taxon>
        <taxon>Pentapetalae</taxon>
        <taxon>asterids</taxon>
        <taxon>lamiids</taxon>
        <taxon>Lamiales</taxon>
        <taxon>Lamiaceae</taxon>
        <taxon>Nepetoideae</taxon>
        <taxon>Mentheae</taxon>
        <taxon>Salviinae</taxon>
        <taxon>Salvia</taxon>
        <taxon>Salvia subgen. Calosphace</taxon>
        <taxon>core Calosphace</taxon>
    </lineage>
</organism>
<feature type="repeat" description="WD" evidence="1">
    <location>
        <begin position="151"/>
        <end position="192"/>
    </location>
</feature>
<feature type="repeat" description="WD" evidence="1">
    <location>
        <begin position="230"/>
        <end position="262"/>
    </location>
</feature>
<comment type="caution">
    <text evidence="3">The sequence shown here is derived from an EMBL/GenBank/DDBJ whole genome shotgun (WGS) entry which is preliminary data.</text>
</comment>
<dbReference type="Pfam" id="PF00400">
    <property type="entry name" value="WD40"/>
    <property type="match status" value="6"/>
</dbReference>
<dbReference type="PANTHER" id="PTHR22844">
    <property type="entry name" value="F-BOX AND WD40 DOMAIN PROTEIN"/>
    <property type="match status" value="1"/>
</dbReference>
<dbReference type="Proteomes" id="UP000298416">
    <property type="component" value="Unassembled WGS sequence"/>
</dbReference>
<protein>
    <submittedName>
        <fullName evidence="3">Uncharacterized protein</fullName>
    </submittedName>
</protein>
<dbReference type="SMART" id="SM00320">
    <property type="entry name" value="WD40"/>
    <property type="match status" value="7"/>
</dbReference>
<sequence>MWPSDHQTCTSSIDGPSPPSTPPLRHQCVATLKGHTSYISALAVAGGHLFTGSSSGQIHRTSLNSLSHHQTLPDEAMTSAGDGAVKALVASSDKLITAHQDHKIRVWRVDNTTGNRRITQLATLPTLSDRAITLLLPRNHVRVRRHKTSTWVHHIDAVSALALSRDERLLYSVSWDRTLKIWRTADFKCLESVADAHDDAVNAIALSGDGAIYTGSSDGKIKGYSLDATLMKHKAGINALSMSADGVVLYSGASDALICSWKSDGSGGMAAVAALRGHGKAVLCLAAAADHVVCSGSADQTVRVWRGNGKSSYECLAILEGHRGPIKCITVHTCSHPSSNTCLLYSAALDCDIKRQRYTYSAAHVPKSELFGFNLKQVSNISRDVAGIDAEGDASEMPKKLLLCDWY</sequence>
<name>A0A8X8Z0A3_SALSN</name>
<evidence type="ECO:0000313" key="4">
    <source>
        <dbReference type="Proteomes" id="UP000298416"/>
    </source>
</evidence>
<dbReference type="InterPro" id="IPR036322">
    <property type="entry name" value="WD40_repeat_dom_sf"/>
</dbReference>
<reference evidence="3" key="2">
    <citation type="submission" date="2020-08" db="EMBL/GenBank/DDBJ databases">
        <title>Plant Genome Project.</title>
        <authorList>
            <person name="Zhang R.-G."/>
        </authorList>
    </citation>
    <scope>NUCLEOTIDE SEQUENCE</scope>
    <source>
        <strain evidence="3">Huo1</strain>
        <tissue evidence="3">Leaf</tissue>
    </source>
</reference>
<evidence type="ECO:0000256" key="1">
    <source>
        <dbReference type="PROSITE-ProRule" id="PRU00221"/>
    </source>
</evidence>
<feature type="repeat" description="WD" evidence="1">
    <location>
        <begin position="275"/>
        <end position="305"/>
    </location>
</feature>
<feature type="compositionally biased region" description="Polar residues" evidence="2">
    <location>
        <begin position="1"/>
        <end position="14"/>
    </location>
</feature>
<dbReference type="Gene3D" id="2.130.10.10">
    <property type="entry name" value="YVTN repeat-like/Quinoprotein amine dehydrogenase"/>
    <property type="match status" value="3"/>
</dbReference>
<proteinExistence type="predicted"/>
<dbReference type="PANTHER" id="PTHR22844:SF331">
    <property type="entry name" value="SIMILARITY TO GTP-BINDING REGULATORY PROTEIN AND WD-REPEAT PROTEIN"/>
    <property type="match status" value="1"/>
</dbReference>
<feature type="region of interest" description="Disordered" evidence="2">
    <location>
        <begin position="1"/>
        <end position="25"/>
    </location>
</feature>
<accession>A0A8X8Z0A3</accession>
<dbReference type="InterPro" id="IPR001680">
    <property type="entry name" value="WD40_rpt"/>
</dbReference>
<dbReference type="InterPro" id="IPR015943">
    <property type="entry name" value="WD40/YVTN_repeat-like_dom_sf"/>
</dbReference>
<dbReference type="AlphaFoldDB" id="A0A8X8Z0A3"/>
<gene>
    <name evidence="3" type="ORF">SASPL_155038</name>
</gene>
<dbReference type="PROSITE" id="PS50294">
    <property type="entry name" value="WD_REPEATS_REGION"/>
    <property type="match status" value="2"/>
</dbReference>